<feature type="compositionally biased region" description="Polar residues" evidence="1">
    <location>
        <begin position="42"/>
        <end position="51"/>
    </location>
</feature>
<dbReference type="InterPro" id="IPR006530">
    <property type="entry name" value="YD"/>
</dbReference>
<protein>
    <recommendedName>
        <fullName evidence="4">Wall-associated protein</fullName>
    </recommendedName>
</protein>
<dbReference type="RefSeq" id="WP_086601025.1">
    <property type="nucleotide sequence ID" value="NZ_NGFN01000061.1"/>
</dbReference>
<feature type="compositionally biased region" description="Polar residues" evidence="1">
    <location>
        <begin position="64"/>
        <end position="73"/>
    </location>
</feature>
<dbReference type="Proteomes" id="UP000195105">
    <property type="component" value="Unassembled WGS sequence"/>
</dbReference>
<evidence type="ECO:0000313" key="2">
    <source>
        <dbReference type="EMBL" id="OUD02845.1"/>
    </source>
</evidence>
<proteinExistence type="predicted"/>
<reference evidence="2 3" key="1">
    <citation type="submission" date="2017-05" db="EMBL/GenBank/DDBJ databases">
        <title>Biotechnological potential of actinobacteria isolated from South African environments.</title>
        <authorList>
            <person name="Le Roes-Hill M."/>
            <person name="Prins A."/>
            <person name="Durrell K.A."/>
        </authorList>
    </citation>
    <scope>NUCLEOTIDE SEQUENCE [LARGE SCALE GENOMIC DNA]</scope>
    <source>
        <strain evidence="2 3">HMC13</strain>
    </source>
</reference>
<organism evidence="2 3">
    <name type="scientific">Streptomyces swartbergensis</name>
    <dbReference type="NCBI Taxonomy" id="487165"/>
    <lineage>
        <taxon>Bacteria</taxon>
        <taxon>Bacillati</taxon>
        <taxon>Actinomycetota</taxon>
        <taxon>Actinomycetes</taxon>
        <taxon>Kitasatosporales</taxon>
        <taxon>Streptomycetaceae</taxon>
        <taxon>Streptomyces</taxon>
    </lineage>
</organism>
<dbReference type="NCBIfam" id="TIGR01643">
    <property type="entry name" value="YD_repeat_2x"/>
    <property type="match status" value="1"/>
</dbReference>
<evidence type="ECO:0000313" key="3">
    <source>
        <dbReference type="Proteomes" id="UP000195105"/>
    </source>
</evidence>
<gene>
    <name evidence="2" type="ORF">CA983_12905</name>
</gene>
<keyword evidence="3" id="KW-1185">Reference proteome</keyword>
<evidence type="ECO:0000256" key="1">
    <source>
        <dbReference type="SAM" id="MobiDB-lite"/>
    </source>
</evidence>
<accession>A0A243S5E8</accession>
<dbReference type="AlphaFoldDB" id="A0A243S5E8"/>
<evidence type="ECO:0008006" key="4">
    <source>
        <dbReference type="Google" id="ProtNLM"/>
    </source>
</evidence>
<dbReference type="EMBL" id="NGFN01000061">
    <property type="protein sequence ID" value="OUD02845.1"/>
    <property type="molecule type" value="Genomic_DNA"/>
</dbReference>
<feature type="region of interest" description="Disordered" evidence="1">
    <location>
        <begin position="41"/>
        <end position="73"/>
    </location>
</feature>
<name>A0A243S5E8_9ACTN</name>
<comment type="caution">
    <text evidence="2">The sequence shown here is derived from an EMBL/GenBank/DDBJ whole genome shotgun (WGS) entry which is preliminary data.</text>
</comment>
<sequence length="73" mass="7957">MTDLYDRTTGRRAFDLDTAGRVLGVRAADWTESYAYDEHGNQTHASWSGRNAAQEAQGERGGQPSATAVWTAP</sequence>